<organism evidence="1 2">
    <name type="scientific">Ereboglobus luteus</name>
    <dbReference type="NCBI Taxonomy" id="1796921"/>
    <lineage>
        <taxon>Bacteria</taxon>
        <taxon>Pseudomonadati</taxon>
        <taxon>Verrucomicrobiota</taxon>
        <taxon>Opitutia</taxon>
        <taxon>Opitutales</taxon>
        <taxon>Opitutaceae</taxon>
        <taxon>Ereboglobus</taxon>
    </lineage>
</organism>
<gene>
    <name evidence="1" type="ORF">CKA38_08775</name>
</gene>
<proteinExistence type="predicted"/>
<evidence type="ECO:0000313" key="2">
    <source>
        <dbReference type="Proteomes" id="UP000244896"/>
    </source>
</evidence>
<sequence length="572" mass="62654">MPHHHTIPMPYAIILGLLLLSLIGNSSTARAQTKLPADAAREDFVELPAYIVKGERVLPDPESWLHVVIPDMEVTIGKRVIMMQGFEVLSRLSAKNTNVFVKELQLRQLASALFWPALGTKIPGDNPLILIDSEDNPWLSSENPMPIEWENIAASARITPPSQSAAMPIHTDMTDNNANDIFQDPAIEAMLPPGQPDESRISTPDDLPLVDGVVNIHTLGAGIYIKVRAGGTLNNSKISEERLAGMTNSKFARLRISRLRPPAPPWLQQGLGWLIESMTVSQSEIALGNKPIRIARGGDHQLAPLKSIIEDFNPRNPGHVHAASAFVQFGLYGEGSRYSPQFIQFASQTSQGPVDESTFTAIFGMSYAKMDRLLVSFTSSTSILRSTGMRGKIPPMPETIISQSTQSDIARIKSGILQSEGKNTQALDELRVAYWRGERDTKLLAALGDLESQFGDSVRAHKILKRVTEKTDAPARALVAYARMLLGEKQEKLSPGQKMPDAEARKLLEICARAARQRPVQEDLCALVADITLSVETPPDSQTAAFLKNALVQFPDNKSIREAAARVKPPAN</sequence>
<protein>
    <submittedName>
        <fullName evidence="1">Uncharacterized protein</fullName>
    </submittedName>
</protein>
<accession>A0A2U8E3C7</accession>
<dbReference type="EMBL" id="CP023004">
    <property type="protein sequence ID" value="AWI09321.1"/>
    <property type="molecule type" value="Genomic_DNA"/>
</dbReference>
<keyword evidence="2" id="KW-1185">Reference proteome</keyword>
<evidence type="ECO:0000313" key="1">
    <source>
        <dbReference type="EMBL" id="AWI09321.1"/>
    </source>
</evidence>
<dbReference type="KEGG" id="elut:CKA38_08775"/>
<dbReference type="AlphaFoldDB" id="A0A2U8E3C7"/>
<name>A0A2U8E3C7_9BACT</name>
<reference evidence="1 2" key="1">
    <citation type="journal article" date="2018" name="Syst. Appl. Microbiol.">
        <title>Ereboglobus luteus gen. nov. sp. nov. from cockroach guts, and new insights into the oxygen relationship of the genera Opitutus and Didymococcus (Verrucomicrobia: Opitutaceae).</title>
        <authorList>
            <person name="Tegtmeier D."/>
            <person name="Belitz A."/>
            <person name="Radek R."/>
            <person name="Heimerl T."/>
            <person name="Brune A."/>
        </authorList>
    </citation>
    <scope>NUCLEOTIDE SEQUENCE [LARGE SCALE GENOMIC DNA]</scope>
    <source>
        <strain evidence="1 2">Ho45</strain>
    </source>
</reference>
<dbReference type="Proteomes" id="UP000244896">
    <property type="component" value="Chromosome"/>
</dbReference>